<dbReference type="Gene3D" id="3.30.40.10">
    <property type="entry name" value="Zinc/RING finger domain, C3HC4 (zinc finger)"/>
    <property type="match status" value="2"/>
</dbReference>
<evidence type="ECO:0000256" key="5">
    <source>
        <dbReference type="ARBA" id="ARBA00022833"/>
    </source>
</evidence>
<dbReference type="EMBL" id="LR862135">
    <property type="protein sequence ID" value="CAD1842279.1"/>
    <property type="molecule type" value="Genomic_DNA"/>
</dbReference>
<dbReference type="Pfam" id="PF13639">
    <property type="entry name" value="zf-RING_2"/>
    <property type="match status" value="2"/>
</dbReference>
<feature type="domain" description="RING-type" evidence="11">
    <location>
        <begin position="413"/>
        <end position="455"/>
    </location>
</feature>
<proteinExistence type="predicted"/>
<dbReference type="GO" id="GO:0008270">
    <property type="term" value="F:zinc ion binding"/>
    <property type="evidence" value="ECO:0007669"/>
    <property type="project" value="UniProtKB-KW"/>
</dbReference>
<feature type="region of interest" description="Disordered" evidence="9">
    <location>
        <begin position="162"/>
        <end position="222"/>
    </location>
</feature>
<dbReference type="InterPro" id="IPR013083">
    <property type="entry name" value="Znf_RING/FYVE/PHD"/>
</dbReference>
<comment type="subcellular location">
    <subcellularLocation>
        <location evidence="1">Membrane</location>
    </subcellularLocation>
</comment>
<keyword evidence="3" id="KW-0479">Metal-binding</keyword>
<protein>
    <recommendedName>
        <fullName evidence="11">RING-type domain-containing protein</fullName>
    </recommendedName>
</protein>
<evidence type="ECO:0000256" key="3">
    <source>
        <dbReference type="ARBA" id="ARBA00022723"/>
    </source>
</evidence>
<feature type="domain" description="RING-type" evidence="11">
    <location>
        <begin position="110"/>
        <end position="152"/>
    </location>
</feature>
<evidence type="ECO:0000256" key="9">
    <source>
        <dbReference type="SAM" id="MobiDB-lite"/>
    </source>
</evidence>
<evidence type="ECO:0000256" key="2">
    <source>
        <dbReference type="ARBA" id="ARBA00022692"/>
    </source>
</evidence>
<evidence type="ECO:0000313" key="12">
    <source>
        <dbReference type="EMBL" id="CAD1842279.1"/>
    </source>
</evidence>
<sequence length="486" mass="52057">MSTDNSTSGSNTGGGDGSGSNTTLEFIGIAVFVGIALYFFIRYAHTGLICNWRERRAGAGGGGNAGGASPPRLGLAPSDIAALPTFVFGAVTNNGGAAKRKGNGPNGAECPVCLADVEEGEVVRMLPSCRHFFHVQCIDVWLCSHTSCPVCRAATEPERIALGGAKAPPPLPQLRCRSSPGSSELLVEERSDEEAAPSPRLPELHRGGTTEASSAVTDGVGSEKVELGGSAVLRPFRQLRRCSTTGSSTGNGEAGPEEDHVKLGQTLALPALTLAELRRCSTTGSSILGDGRGQTCKLTNPSTNPYIHPSLFQLITMSTNSWMPRQHDTTATARARRSSSSASPWPPASAFCCSLLWFNTSVPATAMMSMQRREGRRRTPQCGRRHRARPCLPANFCVLEEQNRWRQRKVGECAVCLEVVQEGELVRRLPACHHTFHVECIDMWLRSHSTCPLCRATVEPVEVLKGREDCRSAAASLLLQCSFVMA</sequence>
<gene>
    <name evidence="12" type="ORF">CB5_LOCUS25490</name>
</gene>
<keyword evidence="5" id="KW-0862">Zinc</keyword>
<feature type="transmembrane region" description="Helical" evidence="10">
    <location>
        <begin position="26"/>
        <end position="45"/>
    </location>
</feature>
<evidence type="ECO:0000256" key="6">
    <source>
        <dbReference type="ARBA" id="ARBA00022989"/>
    </source>
</evidence>
<accession>A0A6V7QGJ6</accession>
<reference evidence="12" key="1">
    <citation type="submission" date="2020-07" db="EMBL/GenBank/DDBJ databases">
        <authorList>
            <person name="Lin J."/>
        </authorList>
    </citation>
    <scope>NUCLEOTIDE SEQUENCE</scope>
</reference>
<dbReference type="SMART" id="SM00184">
    <property type="entry name" value="RING"/>
    <property type="match status" value="2"/>
</dbReference>
<organism evidence="12">
    <name type="scientific">Ananas comosus var. bracteatus</name>
    <name type="common">red pineapple</name>
    <dbReference type="NCBI Taxonomy" id="296719"/>
    <lineage>
        <taxon>Eukaryota</taxon>
        <taxon>Viridiplantae</taxon>
        <taxon>Streptophyta</taxon>
        <taxon>Embryophyta</taxon>
        <taxon>Tracheophyta</taxon>
        <taxon>Spermatophyta</taxon>
        <taxon>Magnoliopsida</taxon>
        <taxon>Liliopsida</taxon>
        <taxon>Poales</taxon>
        <taxon>Bromeliaceae</taxon>
        <taxon>Bromelioideae</taxon>
        <taxon>Ananas</taxon>
    </lineage>
</organism>
<dbReference type="PANTHER" id="PTHR46539:SF29">
    <property type="entry name" value="(WILD MALAYSIAN BANANA) HYPOTHETICAL PROTEIN"/>
    <property type="match status" value="1"/>
</dbReference>
<dbReference type="PROSITE" id="PS50089">
    <property type="entry name" value="ZF_RING_2"/>
    <property type="match status" value="2"/>
</dbReference>
<evidence type="ECO:0000256" key="10">
    <source>
        <dbReference type="SAM" id="Phobius"/>
    </source>
</evidence>
<evidence type="ECO:0000256" key="4">
    <source>
        <dbReference type="ARBA" id="ARBA00022771"/>
    </source>
</evidence>
<keyword evidence="6 10" id="KW-1133">Transmembrane helix</keyword>
<dbReference type="GO" id="GO:0016020">
    <property type="term" value="C:membrane"/>
    <property type="evidence" value="ECO:0007669"/>
    <property type="project" value="UniProtKB-SubCell"/>
</dbReference>
<evidence type="ECO:0000256" key="7">
    <source>
        <dbReference type="ARBA" id="ARBA00023136"/>
    </source>
</evidence>
<dbReference type="CDD" id="cd16461">
    <property type="entry name" value="RING-H2_EL5-like"/>
    <property type="match status" value="2"/>
</dbReference>
<keyword evidence="4 8" id="KW-0863">Zinc-finger</keyword>
<dbReference type="SUPFAM" id="SSF57850">
    <property type="entry name" value="RING/U-box"/>
    <property type="match status" value="2"/>
</dbReference>
<dbReference type="AlphaFoldDB" id="A0A6V7QGJ6"/>
<keyword evidence="7 10" id="KW-0472">Membrane</keyword>
<evidence type="ECO:0000256" key="1">
    <source>
        <dbReference type="ARBA" id="ARBA00004370"/>
    </source>
</evidence>
<name>A0A6V7QGJ6_ANACO</name>
<evidence type="ECO:0000259" key="11">
    <source>
        <dbReference type="PROSITE" id="PS50089"/>
    </source>
</evidence>
<dbReference type="InterPro" id="IPR001841">
    <property type="entry name" value="Znf_RING"/>
</dbReference>
<evidence type="ECO:0000256" key="8">
    <source>
        <dbReference type="PROSITE-ProRule" id="PRU00175"/>
    </source>
</evidence>
<dbReference type="PANTHER" id="PTHR46539">
    <property type="entry name" value="E3 UBIQUITIN-PROTEIN LIGASE ATL42"/>
    <property type="match status" value="1"/>
</dbReference>
<keyword evidence="2 10" id="KW-0812">Transmembrane</keyword>